<keyword evidence="2" id="KW-0812">Transmembrane</keyword>
<name>A0ABY7TU43_9SPHN</name>
<keyword evidence="4" id="KW-1185">Reference proteome</keyword>
<feature type="transmembrane region" description="Helical" evidence="2">
    <location>
        <begin position="320"/>
        <end position="346"/>
    </location>
</feature>
<feature type="transmembrane region" description="Helical" evidence="2">
    <location>
        <begin position="77"/>
        <end position="96"/>
    </location>
</feature>
<dbReference type="InterPro" id="IPR004513">
    <property type="entry name" value="FtsX"/>
</dbReference>
<feature type="transmembrane region" description="Helical" evidence="2">
    <location>
        <begin position="280"/>
        <end position="300"/>
    </location>
</feature>
<keyword evidence="2" id="KW-0472">Membrane</keyword>
<evidence type="ECO:0000313" key="4">
    <source>
        <dbReference type="Proteomes" id="UP001218231"/>
    </source>
</evidence>
<organism evidence="3 4">
    <name type="scientific">Novosphingobium humi</name>
    <dbReference type="NCBI Taxonomy" id="2282397"/>
    <lineage>
        <taxon>Bacteria</taxon>
        <taxon>Pseudomonadati</taxon>
        <taxon>Pseudomonadota</taxon>
        <taxon>Alphaproteobacteria</taxon>
        <taxon>Sphingomonadales</taxon>
        <taxon>Sphingomonadaceae</taxon>
        <taxon>Novosphingobium</taxon>
    </lineage>
</organism>
<feature type="region of interest" description="Disordered" evidence="1">
    <location>
        <begin position="1"/>
        <end position="37"/>
    </location>
</feature>
<keyword evidence="2" id="KW-1133">Transmembrane helix</keyword>
<protein>
    <submittedName>
        <fullName evidence="3">Cell division protein</fullName>
    </submittedName>
</protein>
<accession>A0ABY7TU43</accession>
<feature type="transmembrane region" description="Helical" evidence="2">
    <location>
        <begin position="223"/>
        <end position="244"/>
    </location>
</feature>
<dbReference type="Proteomes" id="UP001218231">
    <property type="component" value="Chromosome"/>
</dbReference>
<dbReference type="PANTHER" id="PTHR47755:SF1">
    <property type="entry name" value="CELL DIVISION PROTEIN FTSX"/>
    <property type="match status" value="1"/>
</dbReference>
<dbReference type="RefSeq" id="WP_273617165.1">
    <property type="nucleotide sequence ID" value="NZ_CP103868.1"/>
</dbReference>
<dbReference type="EMBL" id="CP117417">
    <property type="protein sequence ID" value="WCT76760.1"/>
    <property type="molecule type" value="Genomic_DNA"/>
</dbReference>
<keyword evidence="3" id="KW-0132">Cell division</keyword>
<proteinExistence type="predicted"/>
<evidence type="ECO:0000256" key="2">
    <source>
        <dbReference type="SAM" id="Phobius"/>
    </source>
</evidence>
<gene>
    <name evidence="3" type="ORF">PQ457_12590</name>
</gene>
<dbReference type="PANTHER" id="PTHR47755">
    <property type="entry name" value="CELL DIVISION PROTEIN FTSX"/>
    <property type="match status" value="1"/>
</dbReference>
<evidence type="ECO:0000256" key="1">
    <source>
        <dbReference type="SAM" id="MobiDB-lite"/>
    </source>
</evidence>
<sequence length="350" mass="35852">MNLPSMNPDDEQVQIPRRPLAPTGGPADPPSAAPRRGWFSGRAALSGEGKLAGWRAFGSGGEGVLVPQARLSGPTPWVIAIMVTITVIAAATGLALRNIANAAALDLAGGVSVQIIEAQAPLRAAQAQAAQKALMAVPGVISARVVPQAELDQLLVPWLGAGMSDGDMVPVPAMIDVRIDGAADGARIAALRSALGRVAPGARVDAQSHWLAPVFEAMDSLRWLALSMIGLLALALTAAVLLSARSALGTHRQTIEIVHNLGGTDAQIARIFQRSMGMDATLGSLVGMVLGQIAVMVLGARFAGLGAGLLAGGVLRPLDWAVVALVPVAAVVLAMVTARLSVLIALRKML</sequence>
<dbReference type="GO" id="GO:0051301">
    <property type="term" value="P:cell division"/>
    <property type="evidence" value="ECO:0007669"/>
    <property type="project" value="UniProtKB-KW"/>
</dbReference>
<evidence type="ECO:0000313" key="3">
    <source>
        <dbReference type="EMBL" id="WCT76760.1"/>
    </source>
</evidence>
<keyword evidence="3" id="KW-0131">Cell cycle</keyword>
<reference evidence="3 4" key="1">
    <citation type="submission" date="2023-02" db="EMBL/GenBank/DDBJ databases">
        <title>Genome sequence of Novosphingobium humi KACC 19094.</title>
        <authorList>
            <person name="Kim S."/>
            <person name="Heo J."/>
            <person name="Kwon S.-W."/>
        </authorList>
    </citation>
    <scope>NUCLEOTIDE SEQUENCE [LARGE SCALE GENOMIC DNA]</scope>
    <source>
        <strain evidence="3 4">KACC 19094</strain>
    </source>
</reference>